<dbReference type="GO" id="GO:0032182">
    <property type="term" value="F:ubiquitin-like protein binding"/>
    <property type="evidence" value="ECO:0007669"/>
    <property type="project" value="TreeGrafter"/>
</dbReference>
<dbReference type="FunFam" id="1.10.238.200:FF:000003">
    <property type="entry name" value="DCN1-like protein 3"/>
    <property type="match status" value="1"/>
</dbReference>
<dbReference type="PROSITE" id="PS51229">
    <property type="entry name" value="DCUN1"/>
    <property type="match status" value="1"/>
</dbReference>
<dbReference type="CDD" id="cd14350">
    <property type="entry name" value="UBA_DCNL"/>
    <property type="match status" value="1"/>
</dbReference>
<dbReference type="InterPro" id="IPR005176">
    <property type="entry name" value="PONY_dom"/>
</dbReference>
<dbReference type="GO" id="GO:0045116">
    <property type="term" value="P:protein neddylation"/>
    <property type="evidence" value="ECO:0007669"/>
    <property type="project" value="TreeGrafter"/>
</dbReference>
<evidence type="ECO:0000256" key="2">
    <source>
        <dbReference type="RuleBase" id="RU410713"/>
    </source>
</evidence>
<dbReference type="InterPro" id="IPR042460">
    <property type="entry name" value="DCN1-like_PONY"/>
</dbReference>
<organism evidence="4 5">
    <name type="scientific">Macrostomum lignano</name>
    <dbReference type="NCBI Taxonomy" id="282301"/>
    <lineage>
        <taxon>Eukaryota</taxon>
        <taxon>Metazoa</taxon>
        <taxon>Spiralia</taxon>
        <taxon>Lophotrochozoa</taxon>
        <taxon>Platyhelminthes</taxon>
        <taxon>Rhabditophora</taxon>
        <taxon>Macrostomorpha</taxon>
        <taxon>Macrostomida</taxon>
        <taxon>Macrostomidae</taxon>
        <taxon>Macrostomum</taxon>
    </lineage>
</organism>
<dbReference type="AlphaFoldDB" id="A0A1I8FW38"/>
<keyword evidence="4" id="KW-1185">Reference proteome</keyword>
<dbReference type="SUPFAM" id="SSF46934">
    <property type="entry name" value="UBA-like"/>
    <property type="match status" value="1"/>
</dbReference>
<evidence type="ECO:0000256" key="1">
    <source>
        <dbReference type="ARBA" id="ARBA00022786"/>
    </source>
</evidence>
<comment type="function">
    <text evidence="2">Neddylation of cullins play an essential role in the regulation of SCF-type complexes activity.</text>
</comment>
<name>A0A1I8FW38_9PLAT</name>
<dbReference type="GO" id="GO:2000436">
    <property type="term" value="P:positive regulation of protein neddylation"/>
    <property type="evidence" value="ECO:0007669"/>
    <property type="project" value="UniProtKB-ARBA"/>
</dbReference>
<dbReference type="Pfam" id="PF14555">
    <property type="entry name" value="UBA_4"/>
    <property type="match status" value="1"/>
</dbReference>
<reference evidence="5" key="1">
    <citation type="submission" date="2016-11" db="UniProtKB">
        <authorList>
            <consortium name="WormBaseParasite"/>
        </authorList>
    </citation>
    <scope>IDENTIFICATION</scope>
</reference>
<sequence length="261" mass="29750">LTSGAIWLQNRLRREQRELVQRFVQCTEAQEPVALQCLSQNAWRLDAAVDDYYSSPAKYDERLSVDTRKVAALFNSYRSQDDPDRINPTGVCRLLDDLRIDPVSLAALVLAWKLQAGVQGEFSRAEFVTGLGRLGADSLDKLRSRLAQTERALAQDVGQLRDLHAFTFDFARESRDSKVLPVETAIPYWNLLLNGGPFGQLLESWFRFLREAKVRGVSRDTWNLFFDFVSNPDNLADYDPNGAWPSLIDDFVDFLKSKLIE</sequence>
<dbReference type="PANTHER" id="PTHR12281:SF31">
    <property type="entry name" value="DCN1-LIKE PROTEIN 3"/>
    <property type="match status" value="1"/>
</dbReference>
<dbReference type="PANTHER" id="PTHR12281">
    <property type="entry name" value="RP42 RELATED"/>
    <property type="match status" value="1"/>
</dbReference>
<dbReference type="GO" id="GO:0005886">
    <property type="term" value="C:plasma membrane"/>
    <property type="evidence" value="ECO:0007669"/>
    <property type="project" value="UniProtKB-ARBA"/>
</dbReference>
<evidence type="ECO:0000313" key="5">
    <source>
        <dbReference type="WBParaSite" id="maker-uti_cns_0000155-snap-gene-0.11-mRNA-1"/>
    </source>
</evidence>
<dbReference type="GO" id="GO:0097602">
    <property type="term" value="F:cullin family protein binding"/>
    <property type="evidence" value="ECO:0007669"/>
    <property type="project" value="TreeGrafter"/>
</dbReference>
<dbReference type="InterPro" id="IPR014764">
    <property type="entry name" value="DCN-prot"/>
</dbReference>
<evidence type="ECO:0000259" key="3">
    <source>
        <dbReference type="PROSITE" id="PS51229"/>
    </source>
</evidence>
<dbReference type="Proteomes" id="UP000095280">
    <property type="component" value="Unplaced"/>
</dbReference>
<dbReference type="WBParaSite" id="maker-uti_cns_0000155-snap-gene-0.11-mRNA-1">
    <property type="protein sequence ID" value="maker-uti_cns_0000155-snap-gene-0.11-mRNA-1"/>
    <property type="gene ID" value="maker-uti_cns_0000155-snap-gene-0.11"/>
</dbReference>
<dbReference type="FunFam" id="1.10.238.10:FF:000030">
    <property type="entry name" value="DCN1-like protein"/>
    <property type="match status" value="1"/>
</dbReference>
<keyword evidence="1" id="KW-0833">Ubl conjugation pathway</keyword>
<accession>A0A1I8FW38</accession>
<feature type="domain" description="DCUN1" evidence="3">
    <location>
        <begin position="65"/>
        <end position="256"/>
    </location>
</feature>
<dbReference type="Gene3D" id="1.10.238.200">
    <property type="entry name" value="Cullin, PONY binding domain"/>
    <property type="match status" value="1"/>
</dbReference>
<proteinExistence type="predicted"/>
<dbReference type="GO" id="GO:0000151">
    <property type="term" value="C:ubiquitin ligase complex"/>
    <property type="evidence" value="ECO:0007669"/>
    <property type="project" value="TreeGrafter"/>
</dbReference>
<dbReference type="Pfam" id="PF03556">
    <property type="entry name" value="Cullin_binding"/>
    <property type="match status" value="1"/>
</dbReference>
<dbReference type="Gene3D" id="1.10.238.10">
    <property type="entry name" value="EF-hand"/>
    <property type="match status" value="1"/>
</dbReference>
<protein>
    <recommendedName>
        <fullName evidence="2">Defective in cullin neddylation protein</fullName>
    </recommendedName>
</protein>
<dbReference type="Gene3D" id="1.10.8.10">
    <property type="entry name" value="DNA helicase RuvA subunit, C-terminal domain"/>
    <property type="match status" value="1"/>
</dbReference>
<dbReference type="InterPro" id="IPR009060">
    <property type="entry name" value="UBA-like_sf"/>
</dbReference>
<evidence type="ECO:0000313" key="4">
    <source>
        <dbReference type="Proteomes" id="UP000095280"/>
    </source>
</evidence>
<dbReference type="GO" id="GO:0031624">
    <property type="term" value="F:ubiquitin conjugating enzyme binding"/>
    <property type="evidence" value="ECO:0007669"/>
    <property type="project" value="TreeGrafter"/>
</dbReference>